<dbReference type="RefSeq" id="XP_009031471.1">
    <property type="nucleotide sequence ID" value="XM_009033223.1"/>
</dbReference>
<dbReference type="EnsemblMetazoa" id="HelroT189900">
    <property type="protein sequence ID" value="HelroP189900"/>
    <property type="gene ID" value="HelroG189900"/>
</dbReference>
<gene>
    <name evidence="3" type="primary">20211413</name>
    <name evidence="2" type="ORF">HELRODRAFT_189900</name>
</gene>
<sequence>MLINQGMQDICMAPPGQQVAYLLIERARLMDTIEEIKQRYLLLNQSNFNANRLLSNYNGGLDSGYVSGRSESHQSYPSNNDSSNSWNISNLNELLVKVENLEINNKLLEDKLKEISPEDYEDLVQNGVYKLSLNDFYEEFDNSIDKKTSSPSNTMTFQKPKSLVEAIERLRSAEVRCHRVKHLQNELRLKKNEIETLNSQLVELRQHRSTTTTTTTTTEDGLVSRDELQQQQDLALKHGEKIETLLKSVEEHLMNIKSTSKETRTDGENEISSPMMNKQLKMVQKEFEMLKEELVKMMNKYDAQASRYREHKLACKNKIFKIKDTARREREDLLERVADLENKLILSKEHLDGELIYKQDLENSIKNLLAEQKSFINQISERDETIHVQKLELNSLQSNLVHMEQEVKSLTQKLSMSKDASKKYVFDHSTSDQGSTVIISTLPTSGDRL</sequence>
<protein>
    <submittedName>
        <fullName evidence="2 3">Uncharacterized protein</fullName>
    </submittedName>
</protein>
<dbReference type="KEGG" id="hro:HELRODRAFT_189900"/>
<evidence type="ECO:0000313" key="3">
    <source>
        <dbReference type="EnsemblMetazoa" id="HelroP189900"/>
    </source>
</evidence>
<keyword evidence="1" id="KW-0175">Coiled coil</keyword>
<evidence type="ECO:0000313" key="2">
    <source>
        <dbReference type="EMBL" id="ESN90566.1"/>
    </source>
</evidence>
<accession>T1FRG6</accession>
<dbReference type="EMBL" id="AMQM01002294">
    <property type="status" value="NOT_ANNOTATED_CDS"/>
    <property type="molecule type" value="Genomic_DNA"/>
</dbReference>
<dbReference type="InterPro" id="IPR052825">
    <property type="entry name" value="CCD-Prefoldin_beta-like"/>
</dbReference>
<dbReference type="PANTHER" id="PTHR34479:SF1">
    <property type="entry name" value="COILED-COIL DOMAIN-CONTAINING PROTEIN 30"/>
    <property type="match status" value="1"/>
</dbReference>
<dbReference type="EMBL" id="KB097753">
    <property type="protein sequence ID" value="ESN90566.1"/>
    <property type="molecule type" value="Genomic_DNA"/>
</dbReference>
<reference evidence="2 4" key="2">
    <citation type="journal article" date="2013" name="Nature">
        <title>Insights into bilaterian evolution from three spiralian genomes.</title>
        <authorList>
            <person name="Simakov O."/>
            <person name="Marletaz F."/>
            <person name="Cho S.J."/>
            <person name="Edsinger-Gonzales E."/>
            <person name="Havlak P."/>
            <person name="Hellsten U."/>
            <person name="Kuo D.H."/>
            <person name="Larsson T."/>
            <person name="Lv J."/>
            <person name="Arendt D."/>
            <person name="Savage R."/>
            <person name="Osoegawa K."/>
            <person name="de Jong P."/>
            <person name="Grimwood J."/>
            <person name="Chapman J.A."/>
            <person name="Shapiro H."/>
            <person name="Aerts A."/>
            <person name="Otillar R.P."/>
            <person name="Terry A.Y."/>
            <person name="Boore J.L."/>
            <person name="Grigoriev I.V."/>
            <person name="Lindberg D.R."/>
            <person name="Seaver E.C."/>
            <person name="Weisblat D.A."/>
            <person name="Putnam N.H."/>
            <person name="Rokhsar D.S."/>
        </authorList>
    </citation>
    <scope>NUCLEOTIDE SEQUENCE</scope>
</reference>
<proteinExistence type="predicted"/>
<evidence type="ECO:0000313" key="4">
    <source>
        <dbReference type="Proteomes" id="UP000015101"/>
    </source>
</evidence>
<organism evidence="3 4">
    <name type="scientific">Helobdella robusta</name>
    <name type="common">Californian leech</name>
    <dbReference type="NCBI Taxonomy" id="6412"/>
    <lineage>
        <taxon>Eukaryota</taxon>
        <taxon>Metazoa</taxon>
        <taxon>Spiralia</taxon>
        <taxon>Lophotrochozoa</taxon>
        <taxon>Annelida</taxon>
        <taxon>Clitellata</taxon>
        <taxon>Hirudinea</taxon>
        <taxon>Rhynchobdellida</taxon>
        <taxon>Glossiphoniidae</taxon>
        <taxon>Helobdella</taxon>
    </lineage>
</organism>
<dbReference type="AlphaFoldDB" id="T1FRG6"/>
<dbReference type="Proteomes" id="UP000015101">
    <property type="component" value="Unassembled WGS sequence"/>
</dbReference>
<feature type="coiled-coil region" evidence="1">
    <location>
        <begin position="180"/>
        <end position="207"/>
    </location>
</feature>
<feature type="coiled-coil region" evidence="1">
    <location>
        <begin position="280"/>
        <end position="420"/>
    </location>
</feature>
<dbReference type="Pfam" id="PF15742">
    <property type="entry name" value="DUF4686"/>
    <property type="match status" value="1"/>
</dbReference>
<dbReference type="PANTHER" id="PTHR34479">
    <property type="entry name" value="COILED-COIL DOMAIN-CONTAINING PROTEIN 30"/>
    <property type="match status" value="1"/>
</dbReference>
<dbReference type="OrthoDB" id="10007527at2759"/>
<evidence type="ECO:0000256" key="1">
    <source>
        <dbReference type="SAM" id="Coils"/>
    </source>
</evidence>
<dbReference type="InterPro" id="IPR031476">
    <property type="entry name" value="DUF4686"/>
</dbReference>
<reference evidence="4" key="1">
    <citation type="submission" date="2012-12" db="EMBL/GenBank/DDBJ databases">
        <authorList>
            <person name="Hellsten U."/>
            <person name="Grimwood J."/>
            <person name="Chapman J.A."/>
            <person name="Shapiro H."/>
            <person name="Aerts A."/>
            <person name="Otillar R.P."/>
            <person name="Terry A.Y."/>
            <person name="Boore J.L."/>
            <person name="Simakov O."/>
            <person name="Marletaz F."/>
            <person name="Cho S.-J."/>
            <person name="Edsinger-Gonzales E."/>
            <person name="Havlak P."/>
            <person name="Kuo D.-H."/>
            <person name="Larsson T."/>
            <person name="Lv J."/>
            <person name="Arendt D."/>
            <person name="Savage R."/>
            <person name="Osoegawa K."/>
            <person name="de Jong P."/>
            <person name="Lindberg D.R."/>
            <person name="Seaver E.C."/>
            <person name="Weisblat D.A."/>
            <person name="Putnam N.H."/>
            <person name="Grigoriev I.V."/>
            <person name="Rokhsar D.S."/>
        </authorList>
    </citation>
    <scope>NUCLEOTIDE SEQUENCE</scope>
</reference>
<dbReference type="HOGENOM" id="CLU_610134_0_0_1"/>
<dbReference type="GeneID" id="20211413"/>
<keyword evidence="4" id="KW-1185">Reference proteome</keyword>
<name>T1FRG6_HELRO</name>
<reference evidence="3" key="3">
    <citation type="submission" date="2015-06" db="UniProtKB">
        <authorList>
            <consortium name="EnsemblMetazoa"/>
        </authorList>
    </citation>
    <scope>IDENTIFICATION</scope>
</reference>
<dbReference type="CTD" id="20211413"/>
<dbReference type="InParanoid" id="T1FRG6"/>